<dbReference type="SUPFAM" id="SSF52540">
    <property type="entry name" value="P-loop containing nucleoside triphosphate hydrolases"/>
    <property type="match status" value="1"/>
</dbReference>
<keyword evidence="4" id="KW-0963">Cytoplasm</keyword>
<dbReference type="Proteomes" id="UP001165633">
    <property type="component" value="Unassembled WGS sequence"/>
</dbReference>
<evidence type="ECO:0000256" key="9">
    <source>
        <dbReference type="ARBA" id="ARBA00022842"/>
    </source>
</evidence>
<keyword evidence="8" id="KW-0067">ATP-binding</keyword>
<dbReference type="InterPro" id="IPR003442">
    <property type="entry name" value="T6A_TsaE"/>
</dbReference>
<keyword evidence="5" id="KW-0819">tRNA processing</keyword>
<evidence type="ECO:0000256" key="7">
    <source>
        <dbReference type="ARBA" id="ARBA00022741"/>
    </source>
</evidence>
<evidence type="ECO:0000256" key="10">
    <source>
        <dbReference type="ARBA" id="ARBA00032441"/>
    </source>
</evidence>
<evidence type="ECO:0000256" key="3">
    <source>
        <dbReference type="ARBA" id="ARBA00019010"/>
    </source>
</evidence>
<evidence type="ECO:0000256" key="1">
    <source>
        <dbReference type="ARBA" id="ARBA00004496"/>
    </source>
</evidence>
<dbReference type="Gene3D" id="3.40.50.300">
    <property type="entry name" value="P-loop containing nucleotide triphosphate hydrolases"/>
    <property type="match status" value="1"/>
</dbReference>
<sequence length="157" mass="17588">MKMHLSSPQQTVFLAWHLAGMLRYGDCVALEGEMGAGKSTFARALIRSLAGDEALEVPSPTFALVQPYNTRIGLIFHYDLWRLSSSDELYELSWDDACESVMVVEWPDRAGDLLPASALHLHFMQGVREQERIVTLRGWPEERLEALSALLEGGQGR</sequence>
<evidence type="ECO:0000313" key="12">
    <source>
        <dbReference type="Proteomes" id="UP001165633"/>
    </source>
</evidence>
<evidence type="ECO:0000256" key="5">
    <source>
        <dbReference type="ARBA" id="ARBA00022694"/>
    </source>
</evidence>
<comment type="similarity">
    <text evidence="2">Belongs to the TsaE family.</text>
</comment>
<name>A0ABT3WGI1_9PROT</name>
<dbReference type="NCBIfam" id="TIGR00150">
    <property type="entry name" value="T6A_YjeE"/>
    <property type="match status" value="1"/>
</dbReference>
<keyword evidence="9" id="KW-0460">Magnesium</keyword>
<evidence type="ECO:0000313" key="11">
    <source>
        <dbReference type="EMBL" id="MCX5616874.1"/>
    </source>
</evidence>
<evidence type="ECO:0000256" key="8">
    <source>
        <dbReference type="ARBA" id="ARBA00022840"/>
    </source>
</evidence>
<dbReference type="PANTHER" id="PTHR33540:SF2">
    <property type="entry name" value="TRNA THREONYLCARBAMOYLADENOSINE BIOSYNTHESIS PROTEIN TSAE"/>
    <property type="match status" value="1"/>
</dbReference>
<evidence type="ECO:0000256" key="4">
    <source>
        <dbReference type="ARBA" id="ARBA00022490"/>
    </source>
</evidence>
<keyword evidence="12" id="KW-1185">Reference proteome</keyword>
<organism evidence="11 12">
    <name type="scientific">Bombella dulcis</name>
    <dbReference type="NCBI Taxonomy" id="2967339"/>
    <lineage>
        <taxon>Bacteria</taxon>
        <taxon>Pseudomonadati</taxon>
        <taxon>Pseudomonadota</taxon>
        <taxon>Alphaproteobacteria</taxon>
        <taxon>Acetobacterales</taxon>
        <taxon>Acetobacteraceae</taxon>
        <taxon>Bombella</taxon>
    </lineage>
</organism>
<protein>
    <recommendedName>
        <fullName evidence="3">tRNA threonylcarbamoyladenosine biosynthesis protein TsaE</fullName>
    </recommendedName>
    <alternativeName>
        <fullName evidence="10">t(6)A37 threonylcarbamoyladenosine biosynthesis protein TsaE</fullName>
    </alternativeName>
</protein>
<keyword evidence="6" id="KW-0479">Metal-binding</keyword>
<dbReference type="Pfam" id="PF02367">
    <property type="entry name" value="TsaE"/>
    <property type="match status" value="1"/>
</dbReference>
<dbReference type="PANTHER" id="PTHR33540">
    <property type="entry name" value="TRNA THREONYLCARBAMOYLADENOSINE BIOSYNTHESIS PROTEIN TSAE"/>
    <property type="match status" value="1"/>
</dbReference>
<evidence type="ECO:0000256" key="6">
    <source>
        <dbReference type="ARBA" id="ARBA00022723"/>
    </source>
</evidence>
<dbReference type="EMBL" id="JANIDV010000005">
    <property type="protein sequence ID" value="MCX5616874.1"/>
    <property type="molecule type" value="Genomic_DNA"/>
</dbReference>
<accession>A0ABT3WGI1</accession>
<comment type="caution">
    <text evidence="11">The sequence shown here is derived from an EMBL/GenBank/DDBJ whole genome shotgun (WGS) entry which is preliminary data.</text>
</comment>
<dbReference type="InterPro" id="IPR027417">
    <property type="entry name" value="P-loop_NTPase"/>
</dbReference>
<comment type="subcellular location">
    <subcellularLocation>
        <location evidence="1">Cytoplasm</location>
    </subcellularLocation>
</comment>
<dbReference type="RefSeq" id="WP_266127848.1">
    <property type="nucleotide sequence ID" value="NZ_JANIDV010000005.1"/>
</dbReference>
<gene>
    <name evidence="11" type="primary">tsaE</name>
    <name evidence="11" type="ORF">NQF87_07815</name>
</gene>
<evidence type="ECO:0000256" key="2">
    <source>
        <dbReference type="ARBA" id="ARBA00007599"/>
    </source>
</evidence>
<proteinExistence type="inferred from homology"/>
<keyword evidence="7" id="KW-0547">Nucleotide-binding</keyword>
<reference evidence="11" key="1">
    <citation type="submission" date="2022-07" db="EMBL/GenBank/DDBJ databases">
        <title>Bombella genomes.</title>
        <authorList>
            <person name="Harer L."/>
            <person name="Styblova S."/>
            <person name="Ehrmann M."/>
        </authorList>
    </citation>
    <scope>NUCLEOTIDE SEQUENCE</scope>
    <source>
        <strain evidence="11">TMW 2.2559</strain>
    </source>
</reference>